<feature type="transmembrane region" description="Helical" evidence="1">
    <location>
        <begin position="29"/>
        <end position="46"/>
    </location>
</feature>
<keyword evidence="1" id="KW-1133">Transmembrane helix</keyword>
<evidence type="ECO:0000256" key="1">
    <source>
        <dbReference type="SAM" id="Phobius"/>
    </source>
</evidence>
<sequence>MLRALVTIFAVLLIIAIFIQYAFGGISGTIIQVLLWVTVALYLVYISKKIRDKRK</sequence>
<keyword evidence="1" id="KW-0812">Transmembrane</keyword>
<name>A0A4R2P505_9BACL</name>
<evidence type="ECO:0000313" key="2">
    <source>
        <dbReference type="EMBL" id="TCP29747.1"/>
    </source>
</evidence>
<dbReference type="Proteomes" id="UP000295416">
    <property type="component" value="Unassembled WGS sequence"/>
</dbReference>
<keyword evidence="3" id="KW-1185">Reference proteome</keyword>
<dbReference type="AlphaFoldDB" id="A0A4R2P505"/>
<protein>
    <submittedName>
        <fullName evidence="2">Uncharacterized protein</fullName>
    </submittedName>
</protein>
<feature type="transmembrane region" description="Helical" evidence="1">
    <location>
        <begin position="5"/>
        <end position="23"/>
    </location>
</feature>
<dbReference type="EMBL" id="SLXK01000008">
    <property type="protein sequence ID" value="TCP29747.1"/>
    <property type="molecule type" value="Genomic_DNA"/>
</dbReference>
<proteinExistence type="predicted"/>
<dbReference type="RefSeq" id="WP_165886864.1">
    <property type="nucleotide sequence ID" value="NZ_SLXK01000008.1"/>
</dbReference>
<accession>A0A4R2P505</accession>
<evidence type="ECO:0000313" key="3">
    <source>
        <dbReference type="Proteomes" id="UP000295416"/>
    </source>
</evidence>
<comment type="caution">
    <text evidence="2">The sequence shown here is derived from an EMBL/GenBank/DDBJ whole genome shotgun (WGS) entry which is preliminary data.</text>
</comment>
<keyword evidence="1" id="KW-0472">Membrane</keyword>
<reference evidence="2 3" key="1">
    <citation type="submission" date="2019-03" db="EMBL/GenBank/DDBJ databases">
        <title>Genomic Encyclopedia of Type Strains, Phase IV (KMG-IV): sequencing the most valuable type-strain genomes for metagenomic binning, comparative biology and taxonomic classification.</title>
        <authorList>
            <person name="Goeker M."/>
        </authorList>
    </citation>
    <scope>NUCLEOTIDE SEQUENCE [LARGE SCALE GENOMIC DNA]</scope>
    <source>
        <strain evidence="2 3">DSM 19377</strain>
    </source>
</reference>
<gene>
    <name evidence="2" type="ORF">EV207_10838</name>
</gene>
<organism evidence="2 3">
    <name type="scientific">Scopulibacillus darangshiensis</name>
    <dbReference type="NCBI Taxonomy" id="442528"/>
    <lineage>
        <taxon>Bacteria</taxon>
        <taxon>Bacillati</taxon>
        <taxon>Bacillota</taxon>
        <taxon>Bacilli</taxon>
        <taxon>Bacillales</taxon>
        <taxon>Sporolactobacillaceae</taxon>
        <taxon>Scopulibacillus</taxon>
    </lineage>
</organism>